<feature type="compositionally biased region" description="Basic and acidic residues" evidence="1">
    <location>
        <begin position="345"/>
        <end position="356"/>
    </location>
</feature>
<dbReference type="InterPro" id="IPR011722">
    <property type="entry name" value="Hemimethylated_DNA-bd_dom"/>
</dbReference>
<dbReference type="PANTHER" id="PTHR48439:SF1">
    <property type="entry name" value="HEMIMETHYLATED DNA-BINDING DOMAIN-CONTAINING PROTEIN"/>
    <property type="match status" value="1"/>
</dbReference>
<dbReference type="SUPFAM" id="SSF141255">
    <property type="entry name" value="YccV-like"/>
    <property type="match status" value="1"/>
</dbReference>
<gene>
    <name evidence="4" type="ORF">Cvel_7785</name>
</gene>
<name>A0A0G4HP50_9ALVE</name>
<feature type="compositionally biased region" description="Basic and acidic residues" evidence="1">
    <location>
        <begin position="1073"/>
        <end position="1083"/>
    </location>
</feature>
<feature type="compositionally biased region" description="Low complexity" evidence="1">
    <location>
        <begin position="1771"/>
        <end position="1786"/>
    </location>
</feature>
<keyword evidence="2" id="KW-0732">Signal</keyword>
<feature type="compositionally biased region" description="Acidic residues" evidence="1">
    <location>
        <begin position="1706"/>
        <end position="1715"/>
    </location>
</feature>
<protein>
    <recommendedName>
        <fullName evidence="3">Hemimethylated DNA-binding domain-containing protein</fullName>
    </recommendedName>
</protein>
<feature type="region of interest" description="Disordered" evidence="1">
    <location>
        <begin position="281"/>
        <end position="301"/>
    </location>
</feature>
<feature type="compositionally biased region" description="Basic and acidic residues" evidence="1">
    <location>
        <begin position="1251"/>
        <end position="1276"/>
    </location>
</feature>
<feature type="region of interest" description="Disordered" evidence="1">
    <location>
        <begin position="1736"/>
        <end position="1786"/>
    </location>
</feature>
<dbReference type="InterPro" id="IPR053189">
    <property type="entry name" value="Clp_protease_adapter_ClpF"/>
</dbReference>
<organism evidence="4">
    <name type="scientific">Chromera velia CCMP2878</name>
    <dbReference type="NCBI Taxonomy" id="1169474"/>
    <lineage>
        <taxon>Eukaryota</taxon>
        <taxon>Sar</taxon>
        <taxon>Alveolata</taxon>
        <taxon>Colpodellida</taxon>
        <taxon>Chromeraceae</taxon>
        <taxon>Chromera</taxon>
    </lineage>
</organism>
<feature type="region of interest" description="Disordered" evidence="1">
    <location>
        <begin position="1698"/>
        <end position="1723"/>
    </location>
</feature>
<dbReference type="InterPro" id="IPR036623">
    <property type="entry name" value="Hemimethylated_DNA-bd_sf"/>
</dbReference>
<accession>A0A0G4HP50</accession>
<evidence type="ECO:0000256" key="1">
    <source>
        <dbReference type="SAM" id="MobiDB-lite"/>
    </source>
</evidence>
<evidence type="ECO:0000313" key="4">
    <source>
        <dbReference type="EMBL" id="CEM46147.1"/>
    </source>
</evidence>
<feature type="domain" description="Hemimethylated DNA-binding" evidence="3">
    <location>
        <begin position="1565"/>
        <end position="1680"/>
    </location>
</feature>
<feature type="region of interest" description="Disordered" evidence="1">
    <location>
        <begin position="345"/>
        <end position="370"/>
    </location>
</feature>
<dbReference type="Gene3D" id="2.30.30.390">
    <property type="entry name" value="Hemimethylated DNA-binding domain"/>
    <property type="match status" value="1"/>
</dbReference>
<feature type="compositionally biased region" description="Basic and acidic residues" evidence="1">
    <location>
        <begin position="792"/>
        <end position="814"/>
    </location>
</feature>
<sequence>MTKQVLGYLLSACLLVCPHVSAFQFVHQSRHGALRPSSRSSPPTHADATALHETLSDGPQVSEVQKRVGSQLPVTLRRTFKVTLPTATLPDQHQKDLTKAIPGDCFLLPSEALLSSSLSHETEASSFVAVSVQGGEGQGLVCGVARTETEEGESNVVLFVIARFTSAASSGPFLEVEILEDSSLSDPFEDLQLRAAEKKAAGAFRRLRNAVLSLKAADGLSKEAMKLASMEKEKKGEDEKETGEQEGGDEGAFPAPSSSLALRDSLFSFFLVSSYLEAERGRRGGPEFSGRRVPSSSFGTRLAEDAETSALGGEGVGVEAGSPSDLVATFRSLRKKLFDLSHKQRKEREGEVKEIEQLQSPVSLPSSPPRRREEMLSFALHGAASSLESELSFALRSVSDSEGEHSEDSSAAVLSPPLEERSTVRRLHTAAERLESLARRLNDADRRHREKMVALLVETVNRRPHLCADLVSLVQRDRATFGCGGDEGKREAVSIGGEREEGEGPSTMDALRKYAWRDEDLDKEYAAHRIAKILVQPLAEERVRDASSLFDALVAVSLLREPLMGHLSEQVAGLEDEVLGPLKEPETETEEGETADKRALLAVARRRARRGMGPEGSLFCLEALDHSVDFLLSGGGVNGVGREALEDSLEEQAERQARRSRLVEGGDFLLSIRKLLTPSAESSSSASDSEEAEQIIVEDEGEAFAGEENEEGEERESVGRGEWGSDPSSDEIKKAALQFAYDLVSPLDLSKEMHEGVAAQWTEGIALSQAESKRRLALEMVHREKKQAQSPEEMKEREETRRSSLRELLKRTEVDPEGTAGPEAVLEDARQASVLMLDQVEDDLALLTELAEAFAAAGFERETDPSLLETVENFVLGRTLRTRKGGLETLETLFSHVAEKIGVHLEPALVGASRYLLYRPLPPKKLFASEEEFQRAADLCAQLGLVWLVDPFTSFRPFRVQPSLVNDVETLPPRLAIDLFLHQVKDVAEETPIDYTFLGDMYGLMAVNWETEKAQRREEEETRMRESMDDDAGEEEEEDEDSEDENEDEEEEDGMEGGGRGWRSNCRGRRRGERGVVSEREAETDFMQEESPPRAMERMPVPYEQLTERIEYLRLRRVQILCIQGRYTEALYGLRPIARPEWIEREWIKEHYEFIMHARHRDRSARVELARQGGASAASVYRKLFGPLFRQPPSAISGSKARKPRSPMRPSRLSGYVPFYVVRSLLRQGEREKLLRLQAMLQAQRRWKEQERKLKEEEKETNGEESRREKEEKSSEKPPTSTAEETAEDAETRPVSVEEPDADAESSSAESEEKGEAGQEQKPAEEDAGLLLTIEQAKRVATKLHSALSPSPPSEVKEQKTEEETEEAKKEEEMKEMKKEDGDNYSSDSSDKANVDFPARAISYFNTLRQPPSPLGGFSRPPSLAALAPHPRRITPRSLTPDAAPVPFSAIRRALEFDTTSGLNAKERVAERMELFDLGPHLPLPSAASYTQSDALSEASQLLFPSRDGEKETGETAVDGDVVEPNKRARRRNIQPSEDAPPVYGPRSRAAKMKANQGFVAPESAPKYRVGQMFVHRNFKYRGLIAGWDTRCEQTLKWMEDRQVFDLERGGQQPFYTVLVHGDDYADNKFFYVAEDNIQVMSPEEASREIFSQPGGRFPHADLGLFFSSFNEKTGQYVPKKALQHWYPDDLLEVPEEVTQKKSEMEMAEETEGEEERPIALRPVSVKSPLWNIQQAAGKRGKGVRTLRSRRSVEAAGRASAGDVHHRGDRPPSSSSPSSAAGAAEN</sequence>
<feature type="region of interest" description="Disordered" evidence="1">
    <location>
        <begin position="485"/>
        <end position="506"/>
    </location>
</feature>
<evidence type="ECO:0000256" key="2">
    <source>
        <dbReference type="SAM" id="SignalP"/>
    </source>
</evidence>
<feature type="compositionally biased region" description="Acidic residues" evidence="1">
    <location>
        <begin position="701"/>
        <end position="714"/>
    </location>
</feature>
<feature type="compositionally biased region" description="Acidic residues" evidence="1">
    <location>
        <begin position="239"/>
        <end position="249"/>
    </location>
</feature>
<feature type="compositionally biased region" description="Basic and acidic residues" evidence="1">
    <location>
        <begin position="1013"/>
        <end position="1027"/>
    </location>
</feature>
<feature type="compositionally biased region" description="Basic and acidic residues" evidence="1">
    <location>
        <begin position="227"/>
        <end position="238"/>
    </location>
</feature>
<feature type="region of interest" description="Disordered" evidence="1">
    <location>
        <begin position="227"/>
        <end position="255"/>
    </location>
</feature>
<feature type="compositionally biased region" description="Basic residues" evidence="1">
    <location>
        <begin position="1739"/>
        <end position="1750"/>
    </location>
</feature>
<feature type="region of interest" description="Disordered" evidence="1">
    <location>
        <begin position="782"/>
        <end position="824"/>
    </location>
</feature>
<feature type="region of interest" description="Disordered" evidence="1">
    <location>
        <begin position="1251"/>
        <end position="1393"/>
    </location>
</feature>
<dbReference type="SMART" id="SM00992">
    <property type="entry name" value="YccV-like"/>
    <property type="match status" value="1"/>
</dbReference>
<proteinExistence type="predicted"/>
<evidence type="ECO:0000259" key="3">
    <source>
        <dbReference type="SMART" id="SM00992"/>
    </source>
</evidence>
<dbReference type="PANTHER" id="PTHR48439">
    <property type="entry name" value="HEMIMETHYLATED DNA-BINDING DOMAIN-CONTAINING PROTEIN"/>
    <property type="match status" value="1"/>
</dbReference>
<dbReference type="Pfam" id="PF08755">
    <property type="entry name" value="YccV-like"/>
    <property type="match status" value="1"/>
</dbReference>
<feature type="region of interest" description="Disordered" evidence="1">
    <location>
        <begin position="398"/>
        <end position="417"/>
    </location>
</feature>
<dbReference type="NCBIfam" id="TIGR02097">
    <property type="entry name" value="yccV"/>
    <property type="match status" value="1"/>
</dbReference>
<dbReference type="EMBL" id="CDMZ01003381">
    <property type="protein sequence ID" value="CEM46147.1"/>
    <property type="molecule type" value="Genomic_DNA"/>
</dbReference>
<feature type="region of interest" description="Disordered" evidence="1">
    <location>
        <begin position="1013"/>
        <end position="1094"/>
    </location>
</feature>
<feature type="compositionally biased region" description="Basic and acidic residues" evidence="1">
    <location>
        <begin position="1355"/>
        <end position="1382"/>
    </location>
</feature>
<feature type="region of interest" description="Disordered" evidence="1">
    <location>
        <begin position="1408"/>
        <end position="1428"/>
    </location>
</feature>
<feature type="signal peptide" evidence="2">
    <location>
        <begin position="1"/>
        <end position="22"/>
    </location>
</feature>
<reference evidence="4" key="1">
    <citation type="submission" date="2014-11" db="EMBL/GenBank/DDBJ databases">
        <authorList>
            <person name="Otto D Thomas"/>
            <person name="Naeem Raeece"/>
        </authorList>
    </citation>
    <scope>NUCLEOTIDE SEQUENCE</scope>
</reference>
<feature type="chain" id="PRO_5005192200" description="Hemimethylated DNA-binding domain-containing protein" evidence="2">
    <location>
        <begin position="23"/>
        <end position="1786"/>
    </location>
</feature>
<dbReference type="GO" id="GO:0003677">
    <property type="term" value="F:DNA binding"/>
    <property type="evidence" value="ECO:0007669"/>
    <property type="project" value="InterPro"/>
</dbReference>
<feature type="region of interest" description="Disordered" evidence="1">
    <location>
        <begin position="701"/>
        <end position="729"/>
    </location>
</feature>
<feature type="compositionally biased region" description="Acidic residues" evidence="1">
    <location>
        <begin position="1028"/>
        <end position="1055"/>
    </location>
</feature>
<feature type="compositionally biased region" description="Basic and acidic residues" evidence="1">
    <location>
        <begin position="1311"/>
        <end position="1325"/>
    </location>
</feature>
<dbReference type="VEuPathDB" id="CryptoDB:Cvel_7785"/>